<dbReference type="InterPro" id="IPR038165">
    <property type="entry name" value="FlgT_C_sf"/>
</dbReference>
<dbReference type="GO" id="GO:0030288">
    <property type="term" value="C:outer membrane-bounded periplasmic space"/>
    <property type="evidence" value="ECO:0007669"/>
    <property type="project" value="InterPro"/>
</dbReference>
<keyword evidence="3" id="KW-0472">Membrane</keyword>
<evidence type="ECO:0000256" key="2">
    <source>
        <dbReference type="ARBA" id="ARBA00022729"/>
    </source>
</evidence>
<dbReference type="EMBL" id="OMOD01000119">
    <property type="protein sequence ID" value="SPF39313.1"/>
    <property type="molecule type" value="Genomic_DNA"/>
</dbReference>
<sequence>MRKQLWLRLLLTGVLFSLAIPAGLAQHKKRVAVLNFDYATVQSSASAIFGTNVDVGKGISDLLVQQLVTDAKYSLIERNAIDKILNEQNFANSDRVDSSTAAKIGKILGVDAVIMGSITQFGRDDQNKTYGGGAVGGLTQKFGVGGVQKREAKAVVGITARMVDTTTGEILAAVTGTGESTRKGTSLVGAGGGGGNAAGGGYDMTSKNFGDTILGEAVHQAVTQMATQLDEKAEALPTRKAEFSGLVADVSGNSLILNIGRNSGVQVGDAVAISRPVRTVKDPATGKVIKTITNQMGTATITEVDADSATANYTGSAPAKVGDTAKSQ</sequence>
<evidence type="ECO:0000313" key="8">
    <source>
        <dbReference type="Proteomes" id="UP000238701"/>
    </source>
</evidence>
<proteinExistence type="predicted"/>
<dbReference type="InterPro" id="IPR032388">
    <property type="entry name" value="FlgT_C"/>
</dbReference>
<gene>
    <name evidence="7" type="ORF">SBA1_270028</name>
</gene>
<dbReference type="InterPro" id="IPR005534">
    <property type="entry name" value="Curli_assmbl/transp-comp_CsgG"/>
</dbReference>
<keyword evidence="2" id="KW-0732">Signal</keyword>
<evidence type="ECO:0000259" key="6">
    <source>
        <dbReference type="Pfam" id="PF16538"/>
    </source>
</evidence>
<evidence type="ECO:0000256" key="4">
    <source>
        <dbReference type="ARBA" id="ARBA00023139"/>
    </source>
</evidence>
<evidence type="ECO:0000256" key="3">
    <source>
        <dbReference type="ARBA" id="ARBA00023136"/>
    </source>
</evidence>
<protein>
    <submittedName>
        <fullName evidence="7">Curli production assembly/transport component CsgG</fullName>
    </submittedName>
</protein>
<feature type="domain" description="Flagellar assembly protein T C-terminal" evidence="6">
    <location>
        <begin position="252"/>
        <end position="317"/>
    </location>
</feature>
<dbReference type="PANTHER" id="PTHR41164:SF1">
    <property type="entry name" value="CURLI PRODUCTION ASSEMBLY_TRANSPORT COMPONENT CSGG"/>
    <property type="match status" value="1"/>
</dbReference>
<dbReference type="OrthoDB" id="116322at2"/>
<dbReference type="Proteomes" id="UP000238701">
    <property type="component" value="Unassembled WGS sequence"/>
</dbReference>
<organism evidence="7 8">
    <name type="scientific">Candidatus Sulfotelmatobacter kueseliae</name>
    <dbReference type="NCBI Taxonomy" id="2042962"/>
    <lineage>
        <taxon>Bacteria</taxon>
        <taxon>Pseudomonadati</taxon>
        <taxon>Acidobacteriota</taxon>
        <taxon>Terriglobia</taxon>
        <taxon>Terriglobales</taxon>
        <taxon>Candidatus Korobacteraceae</taxon>
        <taxon>Candidatus Sulfotelmatobacter</taxon>
    </lineage>
</organism>
<keyword evidence="1" id="KW-1003">Cell membrane</keyword>
<evidence type="ECO:0000313" key="7">
    <source>
        <dbReference type="EMBL" id="SPF39313.1"/>
    </source>
</evidence>
<keyword evidence="4" id="KW-0564">Palmitate</keyword>
<dbReference type="Pfam" id="PF03783">
    <property type="entry name" value="CsgG"/>
    <property type="match status" value="1"/>
</dbReference>
<accession>A0A2U3KI55</accession>
<dbReference type="Pfam" id="PF16538">
    <property type="entry name" value="FlgT_C"/>
    <property type="match status" value="1"/>
</dbReference>
<evidence type="ECO:0000256" key="1">
    <source>
        <dbReference type="ARBA" id="ARBA00022475"/>
    </source>
</evidence>
<dbReference type="PANTHER" id="PTHR41164">
    <property type="entry name" value="CURLI PRODUCTION ASSEMBLY/TRANSPORT COMPONENT CSGG"/>
    <property type="match status" value="1"/>
</dbReference>
<keyword evidence="5" id="KW-0449">Lipoprotein</keyword>
<dbReference type="Gene3D" id="3.40.50.10610">
    <property type="entry name" value="ABC-type transport auxiliary lipoprotein component"/>
    <property type="match status" value="1"/>
</dbReference>
<dbReference type="Gene3D" id="2.40.10.410">
    <property type="entry name" value="FlgT, C-terminal domain"/>
    <property type="match status" value="1"/>
</dbReference>
<dbReference type="AlphaFoldDB" id="A0A2U3KI55"/>
<reference evidence="8" key="1">
    <citation type="submission" date="2018-02" db="EMBL/GenBank/DDBJ databases">
        <authorList>
            <person name="Hausmann B."/>
        </authorList>
    </citation>
    <scope>NUCLEOTIDE SEQUENCE [LARGE SCALE GENOMIC DNA]</scope>
    <source>
        <strain evidence="8">Peat soil MAG SbA1</strain>
    </source>
</reference>
<name>A0A2U3KI55_9BACT</name>
<evidence type="ECO:0000256" key="5">
    <source>
        <dbReference type="ARBA" id="ARBA00023288"/>
    </source>
</evidence>